<accession>A0A445N105</accession>
<feature type="compositionally biased region" description="Basic residues" evidence="1">
    <location>
        <begin position="130"/>
        <end position="139"/>
    </location>
</feature>
<proteinExistence type="predicted"/>
<organism evidence="2">
    <name type="scientific">uncultured Desulfobacterium sp</name>
    <dbReference type="NCBI Taxonomy" id="201089"/>
    <lineage>
        <taxon>Bacteria</taxon>
        <taxon>Pseudomonadati</taxon>
        <taxon>Thermodesulfobacteriota</taxon>
        <taxon>Desulfobacteria</taxon>
        <taxon>Desulfobacterales</taxon>
        <taxon>Desulfobacteriaceae</taxon>
        <taxon>Desulfobacterium</taxon>
        <taxon>environmental samples</taxon>
    </lineage>
</organism>
<reference evidence="2" key="1">
    <citation type="submission" date="2018-01" db="EMBL/GenBank/DDBJ databases">
        <authorList>
            <person name="Regsiter A."/>
            <person name="William W."/>
        </authorList>
    </citation>
    <scope>NUCLEOTIDE SEQUENCE</scope>
    <source>
        <strain evidence="2">TRIP AH-1</strain>
    </source>
</reference>
<evidence type="ECO:0000313" key="2">
    <source>
        <dbReference type="EMBL" id="SPD75415.1"/>
    </source>
</evidence>
<dbReference type="EMBL" id="OJIN01000201">
    <property type="protein sequence ID" value="SPD75415.1"/>
    <property type="molecule type" value="Genomic_DNA"/>
</dbReference>
<name>A0A445N105_9BACT</name>
<dbReference type="AlphaFoldDB" id="A0A445N105"/>
<feature type="region of interest" description="Disordered" evidence="1">
    <location>
        <begin position="128"/>
        <end position="155"/>
    </location>
</feature>
<protein>
    <submittedName>
        <fullName evidence="2">Uncharacterized protein</fullName>
    </submittedName>
</protein>
<gene>
    <name evidence="2" type="ORF">PITCH_A580018</name>
</gene>
<evidence type="ECO:0000256" key="1">
    <source>
        <dbReference type="SAM" id="MobiDB-lite"/>
    </source>
</evidence>
<sequence>MNYSAHDIPCIIISSSKQLSYRYLKLSVCWDHTFPLTGSGAAVISRRYQKVNASEGKEYGRIYIDFDAEGSLSRPGVSSNEFGNEANIAHVAFSRATMEFYLPTDFKGILTAEWQVAIKQYELIQNPKTSHAHRTRRAKGVSLGYSGPRSSQLMT</sequence>